<protein>
    <submittedName>
        <fullName evidence="2">Uncharacterized protein</fullName>
    </submittedName>
</protein>
<proteinExistence type="predicted"/>
<feature type="region of interest" description="Disordered" evidence="1">
    <location>
        <begin position="171"/>
        <end position="245"/>
    </location>
</feature>
<accession>A0A0U5CD93</accession>
<evidence type="ECO:0000313" key="3">
    <source>
        <dbReference type="Proteomes" id="UP000054771"/>
    </source>
</evidence>
<feature type="compositionally biased region" description="Basic and acidic residues" evidence="1">
    <location>
        <begin position="185"/>
        <end position="197"/>
    </location>
</feature>
<name>A0A0U5CD93_ASPCI</name>
<dbReference type="OrthoDB" id="4391456at2759"/>
<dbReference type="AlphaFoldDB" id="A0A0U5CD93"/>
<organism evidence="2 3">
    <name type="scientific">Aspergillus calidoustus</name>
    <dbReference type="NCBI Taxonomy" id="454130"/>
    <lineage>
        <taxon>Eukaryota</taxon>
        <taxon>Fungi</taxon>
        <taxon>Dikarya</taxon>
        <taxon>Ascomycota</taxon>
        <taxon>Pezizomycotina</taxon>
        <taxon>Eurotiomycetes</taxon>
        <taxon>Eurotiomycetidae</taxon>
        <taxon>Eurotiales</taxon>
        <taxon>Aspergillaceae</taxon>
        <taxon>Aspergillus</taxon>
        <taxon>Aspergillus subgen. Nidulantes</taxon>
    </lineage>
</organism>
<dbReference type="EMBL" id="CDMC01000009">
    <property type="protein sequence ID" value="CEL07689.1"/>
    <property type="molecule type" value="Genomic_DNA"/>
</dbReference>
<evidence type="ECO:0000313" key="2">
    <source>
        <dbReference type="EMBL" id="CEL07689.1"/>
    </source>
</evidence>
<keyword evidence="3" id="KW-1185">Reference proteome</keyword>
<evidence type="ECO:0000256" key="1">
    <source>
        <dbReference type="SAM" id="MobiDB-lite"/>
    </source>
</evidence>
<gene>
    <name evidence="2" type="ORF">ASPCAL10845</name>
</gene>
<dbReference type="Proteomes" id="UP000054771">
    <property type="component" value="Unassembled WGS sequence"/>
</dbReference>
<sequence length="617" mass="69722">MKQLTVHLEQGYINENGQTCYQTLTEDQCAGLAGQMGKSFKTLSRIDSLQIDSVLKRILRVKLIHSYELWKDSNLLCQRAFPANPASITTKTFSLTVAFEESFSKNIPPGPLILEDGKLAKLAHRFWEELEMIRSLDERQINDVLRRICDIGCLQLYYVWLVPATIDDDTLSSGLDKPASSTNEPPKRTNFEAEGKLNNRPATEPPQQKTSDPTHSDKRSGITSEAPGTETVACPVSTSPAIDDGAEAYPTPLLDCVDSTQLKRWNLSVSPPSPTRKKPRQREQARAIIRSNPTAESLMKGCNFNGKYLGDDGIRKVLKADAYLLPPDPQMLRYLSDQWHNNLSQGRHALGLPKEWIGIQAAWNYICELETGNLDPVAENVAYMLYHINYSELCQHPEKYCPRACKDGKRNPTWVLDCIIEAAYPDDWSRRLNGPQLRSNISNIYKRKAQWCWEVVASLGAGVLFRGEWLNKLYDETFSAVRVNALVTYISNTRPGTARLFRSLEPAMKTLMFGQLPDLIKTFRDGRSDLQEELSRASTEDQCALASQSTESQWSVINAKEIAVGRVSDFLPIQAIQEDIHGQEDIANLEDFNFQEYISMQDYFTNQGDFHVPLQED</sequence>
<reference evidence="3" key="1">
    <citation type="journal article" date="2016" name="Genome Announc.">
        <title>Draft genome sequences of fungus Aspergillus calidoustus.</title>
        <authorList>
            <person name="Horn F."/>
            <person name="Linde J."/>
            <person name="Mattern D.J."/>
            <person name="Walther G."/>
            <person name="Guthke R."/>
            <person name="Scherlach K."/>
            <person name="Martin K."/>
            <person name="Brakhage A.A."/>
            <person name="Petzke L."/>
            <person name="Valiante V."/>
        </authorList>
    </citation>
    <scope>NUCLEOTIDE SEQUENCE [LARGE SCALE GENOMIC DNA]</scope>
    <source>
        <strain evidence="3">SF006504</strain>
    </source>
</reference>